<feature type="domain" description="Alphavirus-like MT" evidence="11">
    <location>
        <begin position="65"/>
        <end position="248"/>
    </location>
</feature>
<dbReference type="GO" id="GO:0016787">
    <property type="term" value="F:hydrolase activity"/>
    <property type="evidence" value="ECO:0007669"/>
    <property type="project" value="UniProtKB-KW"/>
</dbReference>
<evidence type="ECO:0000256" key="5">
    <source>
        <dbReference type="ARBA" id="ARBA00022801"/>
    </source>
</evidence>
<accession>A0A1X9ZMU6</accession>
<evidence type="ECO:0000256" key="1">
    <source>
        <dbReference type="ARBA" id="ARBA00022484"/>
    </source>
</evidence>
<keyword evidence="6" id="KW-0067">ATP-binding</keyword>
<dbReference type="SUPFAM" id="SSF56672">
    <property type="entry name" value="DNA/RNA polymerases"/>
    <property type="match status" value="1"/>
</dbReference>
<dbReference type="Proteomes" id="UP000203345">
    <property type="component" value="Segment"/>
</dbReference>
<evidence type="ECO:0000256" key="6">
    <source>
        <dbReference type="ARBA" id="ARBA00022840"/>
    </source>
</evidence>
<dbReference type="GO" id="GO:0006396">
    <property type="term" value="P:RNA processing"/>
    <property type="evidence" value="ECO:0007669"/>
    <property type="project" value="InterPro"/>
</dbReference>
<sequence>MSLGASTSRVARANLYSSLGDKVESIKTVKAARLAVEEENADGRFDYYVSDEAYDFLSSRGIPLSLHCHRVHPHPISKMIENHILFNVFRNLARSRNTFVSLKESKLVSCKLNKSKFTSLDNVNNVYNRLIHAKDALRYQNPIREIDFSASRHLGPELVGSDIVFVHDEVHYWSLSDFQQFLTFCSTPVVYSIIYPAEIQLGYEISLNPTLYKFKLNKDGVSFTWYPDGAQSGAYVQPLNNWLLSTYKTIDGRSRSWTISKLESIGAHHVFLATPGSLVTEMEYTYADYTLLCPKKFRSATNRNPVIRAELARKTAHYLMALKKPDAASAVSKLRQLTKSDETPEEVMFLGNLANTVSKSKYFQTDGTFLLGKALARSFKRACGKWFTYLTDKEEFNRWSLESSLMALKTPELTISRVFRDYIIPPHQRPLKEIDEAIDLIFKGDKTSWVMRGDIIIPDREPQSYCTTEVVERRTRCVGTQVRKLEVYLRALLSYEVKEAFKSKTYYCEGVPLGLFHKSYVCVGKNLFRTTPLLQTKRPIDLYKEGLISLEEYEFRMLDLPPCPTSRVEPKQDQPGTPSTEENFSFGSVEPEEDADWLKGAETIMNLKNTCMIKPVVKAMGIGADMVLSLCNSVEPNFTRYLSSKGLSICGFLRMVEILKLQVYMQRFDYEVSINGERSALGIKIEGEHATECPYKDVGFNVSNLLQMSQAYGTTKIKLNSAHARLLANSFCKNFTGVLLKEHKDVLAELEDFEKEVEVGCFFGFAGSGKSSYLCHTLRFMKEPCDIVVPRRALMEDWANWIRGTPHKVYTFETYLVKGRKNPSHLIVDEVGLYPPGYFDLVQGLKRPGHIIMLGDPLQTTYYSKDDEVALAENGGCIFKRMVGDAIGIPYLLFSHRIPTKQKIFEMECTAPGEFEIEQVRSLNKNLCTLTFKRFSAEEYQGFTSVMTVGQAQGLSRDEVQIIIDEGSLHCDENTVITAFTRARKKIKMFFTIEKDRVLQVAKSETLKRIIKGKRTTRENLLAHLRTQCPSKFLIIDGEEYIGANTMEEIEERLRGDPLLKSMLLILNAEEMEEEEAENEEAPEFSKTHLPLSERTNEQFASELTAKELREQYEKGVGYTDQINNNFESERYSSPYSRSSIYLHHKSDDDLTFLLSIRKRLRFADYERNKTLYLSQESSGKQIFDVLKRKLGFPEVAPTFSLSEKEMEFTQKRINKSAELLEAHSYRSDPDWPSNILKVFIKNQVCTKMEKRGVEAKAGQTIACFSHAVLCKFGAQLRKTEEEFRSLLPDNILIFSQKNYDDLDEWCKTYFTDFRGTDSDYEAFDRSQDGMILAMEVELLNYFKWPTELIEEYKELKLMMGSSLGDLAVMRFSGEFGTFFFNTVCNMAYTYMRYEIPLEHPVAFAGDDMVAPGLLKVSSVYNEILRKMTLKAKVNYGDKPLFCGWRVSPLGIVKDPNLLLDRWGIAEEKGRLHECMCNYALEASYGYRLSDSLYELNIDLDSYQELVRKIIKIKRKLPTHISSIFSSEQDVVSDGETTE</sequence>
<dbReference type="Pfam" id="PF00978">
    <property type="entry name" value="RdRP_2"/>
    <property type="match status" value="1"/>
</dbReference>
<dbReference type="PROSITE" id="PS51743">
    <property type="entry name" value="ALPHAVIRUS_MT"/>
    <property type="match status" value="1"/>
</dbReference>
<dbReference type="Pfam" id="PF01443">
    <property type="entry name" value="Viral_helicase1"/>
    <property type="match status" value="1"/>
</dbReference>
<evidence type="ECO:0000256" key="2">
    <source>
        <dbReference type="ARBA" id="ARBA00022679"/>
    </source>
</evidence>
<proteinExistence type="predicted"/>
<keyword evidence="5" id="KW-0378">Hydrolase</keyword>
<feature type="compositionally biased region" description="Polar residues" evidence="8">
    <location>
        <begin position="574"/>
        <end position="586"/>
    </location>
</feature>
<dbReference type="CDD" id="cd23245">
    <property type="entry name" value="Betaflexiviridae_RdRp"/>
    <property type="match status" value="1"/>
</dbReference>
<dbReference type="InterPro" id="IPR007094">
    <property type="entry name" value="RNA-dir_pol_PSvirus"/>
</dbReference>
<evidence type="ECO:0000259" key="10">
    <source>
        <dbReference type="PROSITE" id="PS51657"/>
    </source>
</evidence>
<evidence type="ECO:0000313" key="12">
    <source>
        <dbReference type="EMBL" id="ARS73022.1"/>
    </source>
</evidence>
<evidence type="ECO:0000259" key="9">
    <source>
        <dbReference type="PROSITE" id="PS50507"/>
    </source>
</evidence>
<protein>
    <submittedName>
        <fullName evidence="12">RNA-dependent RNA polymerase</fullName>
    </submittedName>
</protein>
<feature type="region of interest" description="Disordered" evidence="8">
    <location>
        <begin position="565"/>
        <end position="587"/>
    </location>
</feature>
<dbReference type="GO" id="GO:0005524">
    <property type="term" value="F:ATP binding"/>
    <property type="evidence" value="ECO:0007669"/>
    <property type="project" value="UniProtKB-KW"/>
</dbReference>
<keyword evidence="3" id="KW-0548">Nucleotidyltransferase</keyword>
<keyword evidence="2" id="KW-0808">Transferase</keyword>
<evidence type="ECO:0000256" key="4">
    <source>
        <dbReference type="ARBA" id="ARBA00022741"/>
    </source>
</evidence>
<dbReference type="GO" id="GO:0003968">
    <property type="term" value="F:RNA-directed RNA polymerase activity"/>
    <property type="evidence" value="ECO:0007669"/>
    <property type="project" value="UniProtKB-KW"/>
</dbReference>
<name>A0A1X9ZMU6_9VIRU</name>
<dbReference type="SUPFAM" id="SSF52540">
    <property type="entry name" value="P-loop containing nucleoside triphosphate hydrolases"/>
    <property type="match status" value="2"/>
</dbReference>
<dbReference type="InterPro" id="IPR002588">
    <property type="entry name" value="Alphavirus-like_MT_dom"/>
</dbReference>
<dbReference type="Pfam" id="PF01660">
    <property type="entry name" value="Vmethyltransf"/>
    <property type="match status" value="1"/>
</dbReference>
<evidence type="ECO:0000256" key="8">
    <source>
        <dbReference type="SAM" id="MobiDB-lite"/>
    </source>
</evidence>
<organism evidence="12 13">
    <name type="scientific">Agave yellow streak virus Jalisco 1</name>
    <dbReference type="NCBI Taxonomy" id="3142681"/>
    <lineage>
        <taxon>Viruses</taxon>
        <taxon>Riboviria</taxon>
        <taxon>Orthornavirae</taxon>
        <taxon>Kitrinoviricota</taxon>
        <taxon>Alsuviricetes</taxon>
        <taxon>Tymovirales</taxon>
        <taxon>Betaflexiviridae</taxon>
        <taxon>Trivirinae</taxon>
        <taxon>Vitivirus</taxon>
    </lineage>
</organism>
<dbReference type="InterPro" id="IPR027417">
    <property type="entry name" value="P-loop_NTPase"/>
</dbReference>
<dbReference type="PROSITE" id="PS51657">
    <property type="entry name" value="PSRV_HELICASE"/>
    <property type="match status" value="1"/>
</dbReference>
<keyword evidence="4" id="KW-0547">Nucleotide-binding</keyword>
<evidence type="ECO:0000256" key="7">
    <source>
        <dbReference type="ARBA" id="ARBA00022953"/>
    </source>
</evidence>
<dbReference type="InterPro" id="IPR027351">
    <property type="entry name" value="(+)RNA_virus_helicase_core_dom"/>
</dbReference>
<dbReference type="EMBL" id="KY190215">
    <property type="protein sequence ID" value="ARS73022.1"/>
    <property type="molecule type" value="Genomic_RNA"/>
</dbReference>
<dbReference type="InterPro" id="IPR001788">
    <property type="entry name" value="RNA-dep_RNA_pol_alsuvir"/>
</dbReference>
<feature type="domain" description="(+)RNA virus helicase C-terminal" evidence="10">
    <location>
        <begin position="729"/>
        <end position="1023"/>
    </location>
</feature>
<keyword evidence="1 12" id="KW-0696">RNA-directed RNA polymerase</keyword>
<dbReference type="GO" id="GO:0003723">
    <property type="term" value="F:RNA binding"/>
    <property type="evidence" value="ECO:0007669"/>
    <property type="project" value="InterPro"/>
</dbReference>
<reference evidence="12 13" key="1">
    <citation type="submission" date="2016-11" db="EMBL/GenBank/DDBJ databases">
        <title>Identification of Agave tequilana leaf virus in Mexico.</title>
        <authorList>
            <person name="De La Torre Almaraz R."/>
            <person name="Salgado H."/>
        </authorList>
    </citation>
    <scope>NUCLEOTIDE SEQUENCE [LARGE SCALE GENOMIC DNA]</scope>
    <source>
        <strain evidence="12">Jal2</strain>
    </source>
</reference>
<evidence type="ECO:0000313" key="13">
    <source>
        <dbReference type="Proteomes" id="UP000203345"/>
    </source>
</evidence>
<dbReference type="GO" id="GO:0016556">
    <property type="term" value="P:mRNA modification"/>
    <property type="evidence" value="ECO:0007669"/>
    <property type="project" value="InterPro"/>
</dbReference>
<feature type="domain" description="RdRp catalytic" evidence="9">
    <location>
        <begin position="1314"/>
        <end position="1421"/>
    </location>
</feature>
<dbReference type="Gene3D" id="3.40.50.300">
    <property type="entry name" value="P-loop containing nucleotide triphosphate hydrolases"/>
    <property type="match status" value="2"/>
</dbReference>
<evidence type="ECO:0000256" key="3">
    <source>
        <dbReference type="ARBA" id="ARBA00022695"/>
    </source>
</evidence>
<dbReference type="GO" id="GO:0039694">
    <property type="term" value="P:viral RNA genome replication"/>
    <property type="evidence" value="ECO:0007669"/>
    <property type="project" value="InterPro"/>
</dbReference>
<keyword evidence="7" id="KW-0693">Viral RNA replication</keyword>
<evidence type="ECO:0000259" key="11">
    <source>
        <dbReference type="PROSITE" id="PS51743"/>
    </source>
</evidence>
<dbReference type="GO" id="GO:0008174">
    <property type="term" value="F:mRNA methyltransferase activity"/>
    <property type="evidence" value="ECO:0007669"/>
    <property type="project" value="UniProtKB-UniRule"/>
</dbReference>
<dbReference type="InterPro" id="IPR043502">
    <property type="entry name" value="DNA/RNA_pol_sf"/>
</dbReference>
<dbReference type="PROSITE" id="PS50507">
    <property type="entry name" value="RDRP_SSRNA_POS"/>
    <property type="match status" value="1"/>
</dbReference>
<dbReference type="GO" id="GO:0006351">
    <property type="term" value="P:DNA-templated transcription"/>
    <property type="evidence" value="ECO:0007669"/>
    <property type="project" value="InterPro"/>
</dbReference>